<feature type="signal peptide" evidence="5">
    <location>
        <begin position="1"/>
        <end position="17"/>
    </location>
</feature>
<dbReference type="InterPro" id="IPR006035">
    <property type="entry name" value="Ureohydrolase"/>
</dbReference>
<dbReference type="AlphaFoldDB" id="A0A4S8VNC7"/>
<comment type="similarity">
    <text evidence="4">Belongs to the arginase family.</text>
</comment>
<dbReference type="GO" id="GO:0033389">
    <property type="term" value="P:putrescine biosynthetic process from arginine, via agmatine"/>
    <property type="evidence" value="ECO:0007669"/>
    <property type="project" value="TreeGrafter"/>
</dbReference>
<evidence type="ECO:0000313" key="7">
    <source>
        <dbReference type="Proteomes" id="UP000308014"/>
    </source>
</evidence>
<dbReference type="PANTHER" id="PTHR11358">
    <property type="entry name" value="ARGINASE/AGMATINASE"/>
    <property type="match status" value="1"/>
</dbReference>
<dbReference type="GO" id="GO:0046872">
    <property type="term" value="F:metal ion binding"/>
    <property type="evidence" value="ECO:0007669"/>
    <property type="project" value="UniProtKB-KW"/>
</dbReference>
<feature type="chain" id="PRO_5020207879" evidence="5">
    <location>
        <begin position="18"/>
        <end position="399"/>
    </location>
</feature>
<evidence type="ECO:0000256" key="1">
    <source>
        <dbReference type="ARBA" id="ARBA00022723"/>
    </source>
</evidence>
<evidence type="ECO:0000313" key="6">
    <source>
        <dbReference type="EMBL" id="THW13382.1"/>
    </source>
</evidence>
<keyword evidence="5" id="KW-0732">Signal</keyword>
<dbReference type="EMBL" id="QZAJ01000237">
    <property type="protein sequence ID" value="THW13382.1"/>
    <property type="molecule type" value="Genomic_DNA"/>
</dbReference>
<dbReference type="PROSITE" id="PS51409">
    <property type="entry name" value="ARGINASE_2"/>
    <property type="match status" value="1"/>
</dbReference>
<dbReference type="FunFam" id="3.40.800.10:FF:000014">
    <property type="entry name" value="Arginase family protein"/>
    <property type="match status" value="1"/>
</dbReference>
<reference evidence="6 7" key="1">
    <citation type="submission" date="2018-10" db="EMBL/GenBank/DDBJ databases">
        <title>Fifty Aureobasidium pullulans genomes reveal a recombining polyextremotolerant generalist.</title>
        <authorList>
            <person name="Gostincar C."/>
            <person name="Turk M."/>
            <person name="Zajc J."/>
            <person name="Gunde-Cimerman N."/>
        </authorList>
    </citation>
    <scope>NUCLEOTIDE SEQUENCE [LARGE SCALE GENOMIC DNA]</scope>
    <source>
        <strain evidence="6 7">EXF-11318</strain>
    </source>
</reference>
<dbReference type="PIRSF" id="PIRSF036979">
    <property type="entry name" value="Arginase"/>
    <property type="match status" value="1"/>
</dbReference>
<feature type="binding site" evidence="3">
    <location>
        <position position="203"/>
    </location>
    <ligand>
        <name>Mn(2+)</name>
        <dbReference type="ChEBI" id="CHEBI:29035"/>
        <label>1</label>
    </ligand>
</feature>
<feature type="binding site" evidence="3">
    <location>
        <position position="309"/>
    </location>
    <ligand>
        <name>Mn(2+)</name>
        <dbReference type="ChEBI" id="CHEBI:29035"/>
        <label>1</label>
    </ligand>
</feature>
<comment type="caution">
    <text evidence="6">The sequence shown here is derived from an EMBL/GenBank/DDBJ whole genome shotgun (WGS) entry which is preliminary data.</text>
</comment>
<feature type="binding site" evidence="3">
    <location>
        <position position="179"/>
    </location>
    <ligand>
        <name>Mn(2+)</name>
        <dbReference type="ChEBI" id="CHEBI:29035"/>
        <label>1</label>
    </ligand>
</feature>
<dbReference type="PANTHER" id="PTHR11358:SF26">
    <property type="entry name" value="GUANIDINO ACID HYDROLASE, MITOCHONDRIAL"/>
    <property type="match status" value="1"/>
</dbReference>
<name>A0A4S8VNC7_AURPU</name>
<dbReference type="CDD" id="cd11592">
    <property type="entry name" value="Agmatinase_PAH"/>
    <property type="match status" value="1"/>
</dbReference>
<feature type="binding site" evidence="3">
    <location>
        <position position="307"/>
    </location>
    <ligand>
        <name>Mn(2+)</name>
        <dbReference type="ChEBI" id="CHEBI:29035"/>
        <label>1</label>
    </ligand>
</feature>
<keyword evidence="2" id="KW-0378">Hydrolase</keyword>
<keyword evidence="3" id="KW-0464">Manganese</keyword>
<comment type="cofactor">
    <cofactor evidence="3">
        <name>Mn(2+)</name>
        <dbReference type="ChEBI" id="CHEBI:29035"/>
    </cofactor>
    <text evidence="3">Binds 2 manganese ions per subunit.</text>
</comment>
<proteinExistence type="inferred from homology"/>
<protein>
    <submittedName>
        <fullName evidence="6">Arginase/deacetylase</fullName>
    </submittedName>
</protein>
<dbReference type="InterPro" id="IPR023696">
    <property type="entry name" value="Ureohydrolase_dom_sf"/>
</dbReference>
<evidence type="ECO:0000256" key="5">
    <source>
        <dbReference type="SAM" id="SignalP"/>
    </source>
</evidence>
<dbReference type="SUPFAM" id="SSF52768">
    <property type="entry name" value="Arginase/deacetylase"/>
    <property type="match status" value="1"/>
</dbReference>
<dbReference type="Pfam" id="PF00491">
    <property type="entry name" value="Arginase"/>
    <property type="match status" value="1"/>
</dbReference>
<keyword evidence="1 3" id="KW-0479">Metal-binding</keyword>
<organism evidence="6 7">
    <name type="scientific">Aureobasidium pullulans</name>
    <name type="common">Black yeast</name>
    <name type="synonym">Pullularia pullulans</name>
    <dbReference type="NCBI Taxonomy" id="5580"/>
    <lineage>
        <taxon>Eukaryota</taxon>
        <taxon>Fungi</taxon>
        <taxon>Dikarya</taxon>
        <taxon>Ascomycota</taxon>
        <taxon>Pezizomycotina</taxon>
        <taxon>Dothideomycetes</taxon>
        <taxon>Dothideomycetidae</taxon>
        <taxon>Dothideales</taxon>
        <taxon>Saccotheciaceae</taxon>
        <taxon>Aureobasidium</taxon>
    </lineage>
</organism>
<dbReference type="Gene3D" id="3.40.800.10">
    <property type="entry name" value="Ureohydrolase domain"/>
    <property type="match status" value="1"/>
</dbReference>
<evidence type="ECO:0000256" key="2">
    <source>
        <dbReference type="ARBA" id="ARBA00022801"/>
    </source>
</evidence>
<feature type="binding site" evidence="3">
    <location>
        <position position="207"/>
    </location>
    <ligand>
        <name>Mn(2+)</name>
        <dbReference type="ChEBI" id="CHEBI:29035"/>
        <label>1</label>
    </ligand>
</feature>
<dbReference type="PRINTS" id="PR00116">
    <property type="entry name" value="ARGINASE"/>
</dbReference>
<dbReference type="Proteomes" id="UP000308014">
    <property type="component" value="Unassembled WGS sequence"/>
</dbReference>
<accession>A0A4S8VNC7</accession>
<evidence type="ECO:0000256" key="3">
    <source>
        <dbReference type="PIRSR" id="PIRSR036979-1"/>
    </source>
</evidence>
<gene>
    <name evidence="6" type="ORF">D6D24_06079</name>
</gene>
<sequence length="399" mass="44067">MLIYVVLNAFVLTIVQAQQAHDHAAIQRQERELADKWGPAWSFAGLTTFAHLPYTQCLNNLRQRYDIAIVGAPFDIATTYRSGARFGPRAIRQASMRQSAYRGFNARAALNPYRSWARVLDCGDIPVTPLDNQVALSQLSEAYVELGSRLSAFNAGRAKDEVDEEYVRYPKLVTLGGDHSVALPALRALFEIYRRPIAVVHFDAHLDTWPGIKEEDDSYWFSDQSNYNHASVFWNAAREGLLANGSCIHAGLRTRLTGTSFQDYENDVQQGFMQIEVDDIDRWGVEGIAERILTRVGTEVPVYLSIDVDVLDVAFAPGTGTPEAGGWSTRELIRILRGIDGLNVVGADVVEVAPAYDGVGEPTAIAAAQIVYEVVTSMVKRGLEVADSSEVKLVSKDEL</sequence>
<dbReference type="GO" id="GO:0008783">
    <property type="term" value="F:agmatinase activity"/>
    <property type="evidence" value="ECO:0007669"/>
    <property type="project" value="TreeGrafter"/>
</dbReference>
<evidence type="ECO:0000256" key="4">
    <source>
        <dbReference type="PROSITE-ProRule" id="PRU00742"/>
    </source>
</evidence>
<feature type="binding site" evidence="3">
    <location>
        <position position="205"/>
    </location>
    <ligand>
        <name>Mn(2+)</name>
        <dbReference type="ChEBI" id="CHEBI:29035"/>
        <label>1</label>
    </ligand>
</feature>